<dbReference type="Pfam" id="PF06985">
    <property type="entry name" value="HET"/>
    <property type="match status" value="1"/>
</dbReference>
<accession>A0A9P4PX42</accession>
<organism evidence="2 3">
    <name type="scientific">Karstenula rhodostoma CBS 690.94</name>
    <dbReference type="NCBI Taxonomy" id="1392251"/>
    <lineage>
        <taxon>Eukaryota</taxon>
        <taxon>Fungi</taxon>
        <taxon>Dikarya</taxon>
        <taxon>Ascomycota</taxon>
        <taxon>Pezizomycotina</taxon>
        <taxon>Dothideomycetes</taxon>
        <taxon>Pleosporomycetidae</taxon>
        <taxon>Pleosporales</taxon>
        <taxon>Massarineae</taxon>
        <taxon>Didymosphaeriaceae</taxon>
        <taxon>Karstenula</taxon>
    </lineage>
</organism>
<dbReference type="OrthoDB" id="5347061at2759"/>
<evidence type="ECO:0000259" key="1">
    <source>
        <dbReference type="Pfam" id="PF06985"/>
    </source>
</evidence>
<name>A0A9P4PX42_9PLEO</name>
<evidence type="ECO:0000313" key="2">
    <source>
        <dbReference type="EMBL" id="KAF2450509.1"/>
    </source>
</evidence>
<dbReference type="EMBL" id="MU001493">
    <property type="protein sequence ID" value="KAF2450509.1"/>
    <property type="molecule type" value="Genomic_DNA"/>
</dbReference>
<reference evidence="2" key="1">
    <citation type="journal article" date="2020" name="Stud. Mycol.">
        <title>101 Dothideomycetes genomes: a test case for predicting lifestyles and emergence of pathogens.</title>
        <authorList>
            <person name="Haridas S."/>
            <person name="Albert R."/>
            <person name="Binder M."/>
            <person name="Bloem J."/>
            <person name="Labutti K."/>
            <person name="Salamov A."/>
            <person name="Andreopoulos B."/>
            <person name="Baker S."/>
            <person name="Barry K."/>
            <person name="Bills G."/>
            <person name="Bluhm B."/>
            <person name="Cannon C."/>
            <person name="Castanera R."/>
            <person name="Culley D."/>
            <person name="Daum C."/>
            <person name="Ezra D."/>
            <person name="Gonzalez J."/>
            <person name="Henrissat B."/>
            <person name="Kuo A."/>
            <person name="Liang C."/>
            <person name="Lipzen A."/>
            <person name="Lutzoni F."/>
            <person name="Magnuson J."/>
            <person name="Mondo S."/>
            <person name="Nolan M."/>
            <person name="Ohm R."/>
            <person name="Pangilinan J."/>
            <person name="Park H.-J."/>
            <person name="Ramirez L."/>
            <person name="Alfaro M."/>
            <person name="Sun H."/>
            <person name="Tritt A."/>
            <person name="Yoshinaga Y."/>
            <person name="Zwiers L.-H."/>
            <person name="Turgeon B."/>
            <person name="Goodwin S."/>
            <person name="Spatafora J."/>
            <person name="Crous P."/>
            <person name="Grigoriev I."/>
        </authorList>
    </citation>
    <scope>NUCLEOTIDE SEQUENCE</scope>
    <source>
        <strain evidence="2">CBS 690.94</strain>
    </source>
</reference>
<dbReference type="PANTHER" id="PTHR33112">
    <property type="entry name" value="DOMAIN PROTEIN, PUTATIVE-RELATED"/>
    <property type="match status" value="1"/>
</dbReference>
<gene>
    <name evidence="2" type="ORF">P171DRAFT_140906</name>
</gene>
<protein>
    <submittedName>
        <fullName evidence="2">HET-domain-containing protein</fullName>
    </submittedName>
</protein>
<proteinExistence type="predicted"/>
<feature type="domain" description="Heterokaryon incompatibility" evidence="1">
    <location>
        <begin position="211"/>
        <end position="379"/>
    </location>
</feature>
<dbReference type="PANTHER" id="PTHR33112:SF9">
    <property type="entry name" value="HETEROKARYON INCOMPATIBILITY DOMAIN-CONTAINING PROTEIN"/>
    <property type="match status" value="1"/>
</dbReference>
<sequence length="716" mass="79734">MMETACATCTGLQKHLKKPLQDHGPEPPGSVRWVNTTLAHLRASSGTCRGCALLLQGILLHYGRFANIKEDQIRVTAETFHSATNASQDHLSVELRWKPHEDDCDDMSDHDHEEGYPDLKLEFFTDQDGQSSFSAIGRGRHIITDALQDTGIQTIHSMIRQCKANHSLCRDSKPDFMPHRLLDLSVGDPSIGIVLREFAADANMRQAAHEYLALSYRWGIGRGMPQTTSKLLKAYKTNIAWDTLPKAFQEAVLLTKSLGFRFLWIDSLCVVQDDPSDAIRTSLELNDIYGNSSLTIASTSAAEPAKGLFTPKIQTFKVQANDSNGSISKVYIREQPSHYSFKKPSDVGSPINNWELLSDASKEANARTPLLTRAWAYSERLLSPRVLHFTDSEMLLECREAFQCECGRIDDASFDPRKTDTVKQDFARCAALSDTNGHRRMDSVVFQLAATSLSDGTDDLPAAPANPLELWSYIVTEYTARNVTYDTDRLMAIAGVAKTLSRAINAGYIAGHWTSSTLGLLWYPNEGGQCRRPKQVAGRNVPSWSWASVEGSPISFDNLSAMDLACSASFSINVSQKTFSPFSGDVIELRAAMATEVAFHEDALNEYSLSRNGISVEFQPDIIPLRGEDIIKSGETLVCALVSMSFRSSILGLVLKKSRTKTPTYRRIGRFECYECLKDGSDEEPEDAEALFEHWFPDVDDMTQLDERPRHVFKIL</sequence>
<evidence type="ECO:0000313" key="3">
    <source>
        <dbReference type="Proteomes" id="UP000799764"/>
    </source>
</evidence>
<dbReference type="Proteomes" id="UP000799764">
    <property type="component" value="Unassembled WGS sequence"/>
</dbReference>
<comment type="caution">
    <text evidence="2">The sequence shown here is derived from an EMBL/GenBank/DDBJ whole genome shotgun (WGS) entry which is preliminary data.</text>
</comment>
<dbReference type="InterPro" id="IPR010730">
    <property type="entry name" value="HET"/>
</dbReference>
<keyword evidence="3" id="KW-1185">Reference proteome</keyword>
<dbReference type="AlphaFoldDB" id="A0A9P4PX42"/>